<dbReference type="RefSeq" id="WP_265259114.1">
    <property type="nucleotide sequence ID" value="NZ_QZCV01000003.1"/>
</dbReference>
<protein>
    <submittedName>
        <fullName evidence="1">DUF1045 domain-containing protein</fullName>
    </submittedName>
</protein>
<reference evidence="2" key="1">
    <citation type="submission" date="2023-07" db="EMBL/GenBank/DDBJ databases">
        <title>Verminephrobacter genomes.</title>
        <authorList>
            <person name="Lund M.B."/>
        </authorList>
    </citation>
    <scope>NUCLEOTIDE SEQUENCE [LARGE SCALE GENOMIC DNA]</scope>
    <source>
        <strain evidence="2">AtM5-05</strain>
    </source>
</reference>
<name>A0ABT3KWN5_9BURK</name>
<comment type="caution">
    <text evidence="1">The sequence shown here is derived from an EMBL/GenBank/DDBJ whole genome shotgun (WGS) entry which is preliminary data.</text>
</comment>
<dbReference type="EMBL" id="QZCW01000003">
    <property type="protein sequence ID" value="MCW5322757.1"/>
    <property type="molecule type" value="Genomic_DNA"/>
</dbReference>
<gene>
    <name evidence="1" type="ORF">D5039_16865</name>
</gene>
<dbReference type="NCBIfam" id="TIGR03223">
    <property type="entry name" value="Phn_opern_protn"/>
    <property type="match status" value="1"/>
</dbReference>
<evidence type="ECO:0000313" key="1">
    <source>
        <dbReference type="EMBL" id="MCW5322757.1"/>
    </source>
</evidence>
<dbReference type="Pfam" id="PF06299">
    <property type="entry name" value="DUF1045"/>
    <property type="match status" value="1"/>
</dbReference>
<dbReference type="InterPro" id="IPR009389">
    <property type="entry name" value="DUF1045"/>
</dbReference>
<dbReference type="PIRSF" id="PIRSF033328">
    <property type="entry name" value="Phest_Mll4975"/>
    <property type="match status" value="1"/>
</dbReference>
<organism evidence="1 2">
    <name type="scientific">Verminephrobacter aporrectodeae subsp. tuberculatae</name>
    <dbReference type="NCBI Taxonomy" id="1110392"/>
    <lineage>
        <taxon>Bacteria</taxon>
        <taxon>Pseudomonadati</taxon>
        <taxon>Pseudomonadota</taxon>
        <taxon>Betaproteobacteria</taxon>
        <taxon>Burkholderiales</taxon>
        <taxon>Comamonadaceae</taxon>
        <taxon>Verminephrobacter</taxon>
    </lineage>
</organism>
<evidence type="ECO:0000313" key="2">
    <source>
        <dbReference type="Proteomes" id="UP001208935"/>
    </source>
</evidence>
<dbReference type="Proteomes" id="UP001208935">
    <property type="component" value="Unassembled WGS sequence"/>
</dbReference>
<proteinExistence type="predicted"/>
<accession>A0ABT3KWN5</accession>
<sequence>MSALPEASATAHRYAVYFAPRPGSPGWLAGSRWLGRCAATRQAMPQPEIDGVAAADLHRLTAAPRRYGWHATLKAPFALAPGIDRAALHQAVQALARSLRPFDLPPLEVARMDDFLALLPMPVPPANAAIDALAAACVTQLQPLAAPLSDADLARRRRAALTPRQDELLQRWGYPFVLGEFRFHLSLTGSLRQADRQTQALLQDAARAFFRKLPAQPFDGLALFAEPAPGADFVLLDWLELGA</sequence>
<keyword evidence="2" id="KW-1185">Reference proteome</keyword>